<dbReference type="Gene3D" id="2.60.220.30">
    <property type="match status" value="1"/>
</dbReference>
<evidence type="ECO:0000259" key="2">
    <source>
        <dbReference type="PROSITE" id="PS51145"/>
    </source>
</evidence>
<evidence type="ECO:0000313" key="4">
    <source>
        <dbReference type="Proteomes" id="UP001279410"/>
    </source>
</evidence>
<proteinExistence type="predicted"/>
<dbReference type="PROSITE" id="PS51145">
    <property type="entry name" value="ZU5"/>
    <property type="match status" value="1"/>
</dbReference>
<dbReference type="EMBL" id="BRZM01000003">
    <property type="protein sequence ID" value="GLD47421.1"/>
    <property type="molecule type" value="Genomic_DNA"/>
</dbReference>
<dbReference type="SMART" id="SM00218">
    <property type="entry name" value="ZU5"/>
    <property type="match status" value="1"/>
</dbReference>
<dbReference type="Proteomes" id="UP001279410">
    <property type="component" value="Unassembled WGS sequence"/>
</dbReference>
<gene>
    <name evidence="3" type="ORF">AKAME5_000160200</name>
</gene>
<accession>A0AAD3M4N2</accession>
<feature type="region of interest" description="Disordered" evidence="1">
    <location>
        <begin position="22"/>
        <end position="69"/>
    </location>
</feature>
<keyword evidence="4" id="KW-1185">Reference proteome</keyword>
<comment type="caution">
    <text evidence="3">The sequence shown here is derived from an EMBL/GenBank/DDBJ whole genome shotgun (WGS) entry which is preliminary data.</text>
</comment>
<dbReference type="AlphaFoldDB" id="A0AAD3M4N2"/>
<dbReference type="Pfam" id="PF00791">
    <property type="entry name" value="ZU5"/>
    <property type="match status" value="1"/>
</dbReference>
<sequence>MRFIALPYRQLIYSLKAAKPPAREGTVQTNFLPHKSFPEKSPVNGTSEQPPKTVTSTGAPPASSYNRYVPKPYTTSARPFARMFDSPNFNHNLLPTDKPDTAPKPQNADHPQRPGHLTPLTWTTASKYQHNTNAVPKAIPVRVPSSRSGAGDLLPSAETTASCHLDKEKGETLLSPLVMCGPHGLKFLKPVELRLPHCDPKAGRTSLSSRPQLPVEDLRCSHANVKHPERALFPENKPPFLVVSCAALRVRSHYITSRVKQSACSFAAGVDAQSGTSPRSASPAPGAWICCRLKTEPRLGFCASRRRIAI</sequence>
<reference evidence="3" key="1">
    <citation type="submission" date="2022-08" db="EMBL/GenBank/DDBJ databases">
        <title>Genome sequencing of akame (Lates japonicus).</title>
        <authorList>
            <person name="Hashiguchi Y."/>
            <person name="Takahashi H."/>
        </authorList>
    </citation>
    <scope>NUCLEOTIDE SEQUENCE</scope>
    <source>
        <strain evidence="3">Kochi</strain>
    </source>
</reference>
<feature type="domain" description="ZU5" evidence="2">
    <location>
        <begin position="119"/>
        <end position="246"/>
    </location>
</feature>
<evidence type="ECO:0000256" key="1">
    <source>
        <dbReference type="SAM" id="MobiDB-lite"/>
    </source>
</evidence>
<protein>
    <submittedName>
        <fullName evidence="3">Tight junction protein ZO-1-like isoform X6</fullName>
    </submittedName>
</protein>
<name>A0AAD3M4N2_LATJO</name>
<feature type="compositionally biased region" description="Polar residues" evidence="1">
    <location>
        <begin position="43"/>
        <end position="66"/>
    </location>
</feature>
<feature type="region of interest" description="Disordered" evidence="1">
    <location>
        <begin position="84"/>
        <end position="114"/>
    </location>
</feature>
<evidence type="ECO:0000313" key="3">
    <source>
        <dbReference type="EMBL" id="GLD47421.1"/>
    </source>
</evidence>
<dbReference type="InterPro" id="IPR000906">
    <property type="entry name" value="ZU5_dom"/>
</dbReference>
<organism evidence="3 4">
    <name type="scientific">Lates japonicus</name>
    <name type="common">Japanese lates</name>
    <dbReference type="NCBI Taxonomy" id="270547"/>
    <lineage>
        <taxon>Eukaryota</taxon>
        <taxon>Metazoa</taxon>
        <taxon>Chordata</taxon>
        <taxon>Craniata</taxon>
        <taxon>Vertebrata</taxon>
        <taxon>Euteleostomi</taxon>
        <taxon>Actinopterygii</taxon>
        <taxon>Neopterygii</taxon>
        <taxon>Teleostei</taxon>
        <taxon>Neoteleostei</taxon>
        <taxon>Acanthomorphata</taxon>
        <taxon>Carangaria</taxon>
        <taxon>Carangaria incertae sedis</taxon>
        <taxon>Centropomidae</taxon>
        <taxon>Lates</taxon>
    </lineage>
</organism>